<dbReference type="InterPro" id="IPR020578">
    <property type="entry name" value="Aminotrans_V_PyrdxlP_BS"/>
</dbReference>
<dbReference type="AlphaFoldDB" id="A0A0G0ER57"/>
<name>A0A0G0ER57_9BACT</name>
<keyword evidence="3" id="KW-0663">Pyridoxal phosphate</keyword>
<dbReference type="EMBL" id="LBQH01000014">
    <property type="protein sequence ID" value="KKP77655.1"/>
    <property type="molecule type" value="Genomic_DNA"/>
</dbReference>
<dbReference type="InterPro" id="IPR015424">
    <property type="entry name" value="PyrdxlP-dep_Trfase"/>
</dbReference>
<dbReference type="PANTHER" id="PTHR43586:SF8">
    <property type="entry name" value="CYSTEINE DESULFURASE 1, CHLOROPLASTIC"/>
    <property type="match status" value="1"/>
</dbReference>
<comment type="similarity">
    <text evidence="2">Belongs to the class-V pyridoxal-phosphate-dependent aminotransferase family. Csd subfamily.</text>
</comment>
<gene>
    <name evidence="7" type="ORF">UR73_C0014G0007</name>
</gene>
<dbReference type="Pfam" id="PF00266">
    <property type="entry name" value="Aminotran_5"/>
    <property type="match status" value="1"/>
</dbReference>
<dbReference type="InterPro" id="IPR015421">
    <property type="entry name" value="PyrdxlP-dep_Trfase_major"/>
</dbReference>
<evidence type="ECO:0000313" key="8">
    <source>
        <dbReference type="Proteomes" id="UP000034816"/>
    </source>
</evidence>
<protein>
    <submittedName>
        <fullName evidence="7">Cysteine desulfurase</fullName>
    </submittedName>
</protein>
<comment type="cofactor">
    <cofactor evidence="1 5">
        <name>pyridoxal 5'-phosphate</name>
        <dbReference type="ChEBI" id="CHEBI:597326"/>
    </cofactor>
</comment>
<accession>A0A0G0ER57</accession>
<dbReference type="InterPro" id="IPR000192">
    <property type="entry name" value="Aminotrans_V_dom"/>
</dbReference>
<evidence type="ECO:0000313" key="7">
    <source>
        <dbReference type="EMBL" id="KKP77655.1"/>
    </source>
</evidence>
<evidence type="ECO:0000256" key="2">
    <source>
        <dbReference type="ARBA" id="ARBA00010447"/>
    </source>
</evidence>
<dbReference type="GO" id="GO:0031071">
    <property type="term" value="F:cysteine desulfurase activity"/>
    <property type="evidence" value="ECO:0007669"/>
    <property type="project" value="UniProtKB-EC"/>
</dbReference>
<comment type="caution">
    <text evidence="7">The sequence shown here is derived from an EMBL/GenBank/DDBJ whole genome shotgun (WGS) entry which is preliminary data.</text>
</comment>
<dbReference type="Proteomes" id="UP000034816">
    <property type="component" value="Unassembled WGS sequence"/>
</dbReference>
<comment type="catalytic activity">
    <reaction evidence="4">
        <text>(sulfur carrier)-H + L-cysteine = (sulfur carrier)-SH + L-alanine</text>
        <dbReference type="Rhea" id="RHEA:43892"/>
        <dbReference type="Rhea" id="RHEA-COMP:14737"/>
        <dbReference type="Rhea" id="RHEA-COMP:14739"/>
        <dbReference type="ChEBI" id="CHEBI:29917"/>
        <dbReference type="ChEBI" id="CHEBI:35235"/>
        <dbReference type="ChEBI" id="CHEBI:57972"/>
        <dbReference type="ChEBI" id="CHEBI:64428"/>
        <dbReference type="EC" id="2.8.1.7"/>
    </reaction>
</comment>
<dbReference type="InterPro" id="IPR015422">
    <property type="entry name" value="PyrdxlP-dep_Trfase_small"/>
</dbReference>
<proteinExistence type="inferred from homology"/>
<reference evidence="7 8" key="1">
    <citation type="journal article" date="2015" name="Nature">
        <title>rRNA introns, odd ribosomes, and small enigmatic genomes across a large radiation of phyla.</title>
        <authorList>
            <person name="Brown C.T."/>
            <person name="Hug L.A."/>
            <person name="Thomas B.C."/>
            <person name="Sharon I."/>
            <person name="Castelle C.J."/>
            <person name="Singh A."/>
            <person name="Wilkins M.J."/>
            <person name="Williams K.H."/>
            <person name="Banfield J.F."/>
        </authorList>
    </citation>
    <scope>NUCLEOTIDE SEQUENCE [LARGE SCALE GENOMIC DNA]</scope>
</reference>
<evidence type="ECO:0000256" key="5">
    <source>
        <dbReference type="RuleBase" id="RU004504"/>
    </source>
</evidence>
<organism evidence="7 8">
    <name type="scientific">candidate division WS6 bacterium GW2011_GWF1_35_23</name>
    <dbReference type="NCBI Taxonomy" id="1619097"/>
    <lineage>
        <taxon>Bacteria</taxon>
        <taxon>Candidatus Dojkabacteria</taxon>
    </lineage>
</organism>
<feature type="domain" description="Aminotransferase class V" evidence="6">
    <location>
        <begin position="1"/>
        <end position="244"/>
    </location>
</feature>
<dbReference type="PATRIC" id="fig|1619097.3.peg.173"/>
<evidence type="ECO:0000259" key="6">
    <source>
        <dbReference type="Pfam" id="PF00266"/>
    </source>
</evidence>
<dbReference type="SUPFAM" id="SSF53383">
    <property type="entry name" value="PLP-dependent transferases"/>
    <property type="match status" value="1"/>
</dbReference>
<evidence type="ECO:0000256" key="3">
    <source>
        <dbReference type="ARBA" id="ARBA00022898"/>
    </source>
</evidence>
<dbReference type="PROSITE" id="PS00595">
    <property type="entry name" value="AA_TRANSFER_CLASS_5"/>
    <property type="match status" value="1"/>
</dbReference>
<dbReference type="Gene3D" id="3.40.640.10">
    <property type="entry name" value="Type I PLP-dependent aspartate aminotransferase-like (Major domain)"/>
    <property type="match status" value="1"/>
</dbReference>
<sequence>MHISNVLGTKNDVKKISEIGHGVGAFVIIDGAQSVPHIPVDVKDIDCDALVFSGHKVYGPTGSGALYCKQDILEKLSPFMGGGEMILSVKKDSFEMNELPWRFEAGTPDIESGIVLGRSIVWLKNLLEEIGGWDVLIQHERSLMKEFLDSFDGIEWFKLFGKKNVEERYGVIAFNIEGFGFKGCKEMEEGKKEGSGIVEYLSKKGVAVREGYHCAEPLHDRFKVGPTMRMSLGIYNNIDDVKTFSKLLKEALLSSY</sequence>
<dbReference type="PANTHER" id="PTHR43586">
    <property type="entry name" value="CYSTEINE DESULFURASE"/>
    <property type="match status" value="1"/>
</dbReference>
<dbReference type="Gene3D" id="3.90.1150.10">
    <property type="entry name" value="Aspartate Aminotransferase, domain 1"/>
    <property type="match status" value="1"/>
</dbReference>
<evidence type="ECO:0000256" key="1">
    <source>
        <dbReference type="ARBA" id="ARBA00001933"/>
    </source>
</evidence>
<evidence type="ECO:0000256" key="4">
    <source>
        <dbReference type="ARBA" id="ARBA00050776"/>
    </source>
</evidence>